<dbReference type="Pfam" id="PF21307">
    <property type="entry name" value="Glyco_hydro_95_C"/>
    <property type="match status" value="1"/>
</dbReference>
<keyword evidence="6" id="KW-1185">Reference proteome</keyword>
<dbReference type="PANTHER" id="PTHR31084:SF0">
    <property type="entry name" value="ALPHA-L-FUCOSIDASE 2"/>
    <property type="match status" value="1"/>
</dbReference>
<sequence>MNQGLKTTLLFVVLPLCMQLIAPNANAQNNTLWYKKPAKAWTEALPIGNGRLGAMIFGGVDDELLQLNESTLWSGGPVKQNVNPGAFQYLAQVREALFKGEYQRAHELTQKMQGLYSESFLPMADLHIKQSYNGGNSTSYYRDLNIGNAVATTKYTVGDINYKREIFASAPDKVIVIRFTADKAKQLNLKINTSSQLRFQKEVLNKNVLQLSGKAPAHVEPSYVDSKNPIVYDDDDKCRGMRYEVLAKAVSSDGKITADTSGITVKGASSLTLYVTAATSFKAYNQCPDGDEKVAAKYLDKAAAKPYAQLLAAHLTDYHRFFNRASLKINDNKGSHAELPTDERLALYNKNHGTDPGIEALYFQYGRYLLISSSRTPGVPANLQGIWNKELRAPWSSNYTSNINVQMNYWMAEDCNLSEMHQPLFELIKGLSETGAGVAKDFYHAKGWVTHHNTDIWALANPVGDLGHGDPKWANWAMGGDWLTRHLWEHYLYTGDKAFLKNTAYPLMKGAAEFTFDWLVPDGQGHLVTAPSMSPENDFIYAEGKTGDVSVSTTMDMGIIRDLFDNLIAATKVLGVDAAFRDSLIAKKAKLIPYQIGSKGQLQEWYKDQESPDPHHRHVSHLYSVYPANEISIAVNPELAAAAKRSLELRGDESTGWSLAWKVNLWARLRDGNHAYKLYRDLLRLTGESGYNYSEGGGLYPNMFDAHPPFQIDGNFGGTSGLAEMLLQSQDGNVHLLPALPDAWANGEIKGLVARGAFVVDMKWAAGKVVTAQVLSKTGGTCHIISKSKLTVKGLNATPVKVKEGYELVINTEKGKSYQLVSSI</sequence>
<gene>
    <name evidence="5" type="ORF">SAMN05192573_102523</name>
</gene>
<dbReference type="Gene3D" id="2.70.98.50">
    <property type="entry name" value="putative glycoside hydrolase family protein from bacillus halodurans"/>
    <property type="match status" value="1"/>
</dbReference>
<dbReference type="InterPro" id="IPR049053">
    <property type="entry name" value="AFCA-like_C"/>
</dbReference>
<dbReference type="Gene3D" id="1.50.10.10">
    <property type="match status" value="1"/>
</dbReference>
<dbReference type="InterPro" id="IPR008928">
    <property type="entry name" value="6-hairpin_glycosidase_sf"/>
</dbReference>
<feature type="domain" description="Glycosyl hydrolase family 95 catalytic" evidence="4">
    <location>
        <begin position="307"/>
        <end position="726"/>
    </location>
</feature>
<dbReference type="EMBL" id="FNCG01000002">
    <property type="protein sequence ID" value="SDG20934.1"/>
    <property type="molecule type" value="Genomic_DNA"/>
</dbReference>
<feature type="domain" description="Glycosyl hydrolase family 95 N-terminal" evidence="2">
    <location>
        <begin position="32"/>
        <end position="283"/>
    </location>
</feature>
<dbReference type="InterPro" id="IPR013780">
    <property type="entry name" value="Glyco_hydro_b"/>
</dbReference>
<dbReference type="AlphaFoldDB" id="A0A1G7SDF5"/>
<dbReference type="InterPro" id="IPR054363">
    <property type="entry name" value="GH95_cat"/>
</dbReference>
<reference evidence="6" key="1">
    <citation type="submission" date="2016-10" db="EMBL/GenBank/DDBJ databases">
        <authorList>
            <person name="Varghese N."/>
            <person name="Submissions S."/>
        </authorList>
    </citation>
    <scope>NUCLEOTIDE SEQUENCE [LARGE SCALE GENOMIC DNA]</scope>
    <source>
        <strain evidence="6">Gh-67</strain>
    </source>
</reference>
<feature type="chain" id="PRO_5011540400" evidence="1">
    <location>
        <begin position="28"/>
        <end position="824"/>
    </location>
</feature>
<dbReference type="FunFam" id="1.50.10.10:FF:000028">
    <property type="entry name" value="Alpha-L-fucosidase 2"/>
    <property type="match status" value="1"/>
</dbReference>
<evidence type="ECO:0000259" key="2">
    <source>
        <dbReference type="Pfam" id="PF14498"/>
    </source>
</evidence>
<evidence type="ECO:0000313" key="5">
    <source>
        <dbReference type="EMBL" id="SDG20934.1"/>
    </source>
</evidence>
<accession>A0A1G7SDF5</accession>
<dbReference type="Pfam" id="PF22124">
    <property type="entry name" value="Glyco_hydro_95_cat"/>
    <property type="match status" value="1"/>
</dbReference>
<proteinExistence type="predicted"/>
<dbReference type="Pfam" id="PF14498">
    <property type="entry name" value="Glyco_hyd_65N_2"/>
    <property type="match status" value="1"/>
</dbReference>
<evidence type="ECO:0000313" key="6">
    <source>
        <dbReference type="Proteomes" id="UP000199705"/>
    </source>
</evidence>
<dbReference type="InterPro" id="IPR027414">
    <property type="entry name" value="GH95_N_dom"/>
</dbReference>
<dbReference type="GO" id="GO:0005975">
    <property type="term" value="P:carbohydrate metabolic process"/>
    <property type="evidence" value="ECO:0007669"/>
    <property type="project" value="InterPro"/>
</dbReference>
<dbReference type="InterPro" id="IPR012341">
    <property type="entry name" value="6hp_glycosidase-like_sf"/>
</dbReference>
<dbReference type="PANTHER" id="PTHR31084">
    <property type="entry name" value="ALPHA-L-FUCOSIDASE 2"/>
    <property type="match status" value="1"/>
</dbReference>
<feature type="domain" description="Alpha fucosidase A-like C-terminal" evidence="3">
    <location>
        <begin position="728"/>
        <end position="820"/>
    </location>
</feature>
<organism evidence="5 6">
    <name type="scientific">Mucilaginibacter gossypii</name>
    <dbReference type="NCBI Taxonomy" id="551996"/>
    <lineage>
        <taxon>Bacteria</taxon>
        <taxon>Pseudomonadati</taxon>
        <taxon>Bacteroidota</taxon>
        <taxon>Sphingobacteriia</taxon>
        <taxon>Sphingobacteriales</taxon>
        <taxon>Sphingobacteriaceae</taxon>
        <taxon>Mucilaginibacter</taxon>
    </lineage>
</organism>
<dbReference type="Proteomes" id="UP000199705">
    <property type="component" value="Unassembled WGS sequence"/>
</dbReference>
<keyword evidence="1" id="KW-0732">Signal</keyword>
<dbReference type="GO" id="GO:0004560">
    <property type="term" value="F:alpha-L-fucosidase activity"/>
    <property type="evidence" value="ECO:0007669"/>
    <property type="project" value="InterPro"/>
</dbReference>
<dbReference type="PIRSF" id="PIRSF007663">
    <property type="entry name" value="UCP007663"/>
    <property type="match status" value="1"/>
</dbReference>
<evidence type="ECO:0000259" key="4">
    <source>
        <dbReference type="Pfam" id="PF22124"/>
    </source>
</evidence>
<protein>
    <submittedName>
        <fullName evidence="5">Alpha-L-fucosidase 2</fullName>
    </submittedName>
</protein>
<feature type="signal peptide" evidence="1">
    <location>
        <begin position="1"/>
        <end position="27"/>
    </location>
</feature>
<dbReference type="InterPro" id="IPR016518">
    <property type="entry name" value="Alpha-L-fucosidase"/>
</dbReference>
<name>A0A1G7SDF5_9SPHI</name>
<evidence type="ECO:0000259" key="3">
    <source>
        <dbReference type="Pfam" id="PF21307"/>
    </source>
</evidence>
<dbReference type="Gene3D" id="2.60.40.1180">
    <property type="entry name" value="Golgi alpha-mannosidase II"/>
    <property type="match status" value="1"/>
</dbReference>
<evidence type="ECO:0000256" key="1">
    <source>
        <dbReference type="SAM" id="SignalP"/>
    </source>
</evidence>
<dbReference type="SUPFAM" id="SSF48208">
    <property type="entry name" value="Six-hairpin glycosidases"/>
    <property type="match status" value="1"/>
</dbReference>
<dbReference type="STRING" id="551996.SAMN05192573_102523"/>